<name>A0AAX2ZE46_9FIRM</name>
<gene>
    <name evidence="1" type="ORF">JW646_18245</name>
</gene>
<proteinExistence type="predicted"/>
<dbReference type="AlphaFoldDB" id="A0AAX2ZE46"/>
<dbReference type="KEGG" id="tem:JW646_18245"/>
<dbReference type="Proteomes" id="UP001198983">
    <property type="component" value="Chromosome"/>
</dbReference>
<protein>
    <recommendedName>
        <fullName evidence="3">Transposase</fullName>
    </recommendedName>
</protein>
<accession>A0AAX2ZE46</accession>
<reference evidence="1 2" key="1">
    <citation type="journal article" date="2023" name="Int. J. Syst. Evol. Microbiol.">
        <title>Terrisporobacter hibernicus sp. nov., isolated from bovine faeces in Northern Ireland.</title>
        <authorList>
            <person name="Mitchell M."/>
            <person name="Nguyen S.V."/>
            <person name="Connor M."/>
            <person name="Fairley D.J."/>
            <person name="Donoghue O."/>
            <person name="Marshall H."/>
            <person name="Koolman L."/>
            <person name="McMullan G."/>
            <person name="Schaffer K.E."/>
            <person name="McGrath J.W."/>
            <person name="Fanning S."/>
        </authorList>
    </citation>
    <scope>NUCLEOTIDE SEQUENCE [LARGE SCALE GENOMIC DNA]</scope>
    <source>
        <strain evidence="1 2">MCA3</strain>
    </source>
</reference>
<evidence type="ECO:0000313" key="2">
    <source>
        <dbReference type="Proteomes" id="UP001198983"/>
    </source>
</evidence>
<evidence type="ECO:0000313" key="1">
    <source>
        <dbReference type="EMBL" id="UEL47537.1"/>
    </source>
</evidence>
<organism evidence="1 2">
    <name type="scientific">Terrisporobacter hibernicus</name>
    <dbReference type="NCBI Taxonomy" id="2813371"/>
    <lineage>
        <taxon>Bacteria</taxon>
        <taxon>Bacillati</taxon>
        <taxon>Bacillota</taxon>
        <taxon>Clostridia</taxon>
        <taxon>Peptostreptococcales</taxon>
        <taxon>Peptostreptococcaceae</taxon>
        <taxon>Terrisporobacter</taxon>
    </lineage>
</organism>
<evidence type="ECO:0008006" key="3">
    <source>
        <dbReference type="Google" id="ProtNLM"/>
    </source>
</evidence>
<sequence length="65" mass="7540">MKQIYREDAVSKVTITFATNQTEEQQDKVLKDFAQAAYNLCLYEYQRGLKNTNENQDNAETTKST</sequence>
<keyword evidence="2" id="KW-1185">Reference proteome</keyword>
<dbReference type="EMBL" id="CP081135">
    <property type="protein sequence ID" value="UEL47537.1"/>
    <property type="molecule type" value="Genomic_DNA"/>
</dbReference>
<dbReference type="RefSeq" id="WP_228415911.1">
    <property type="nucleotide sequence ID" value="NZ_CP081135.1"/>
</dbReference>